<reference evidence="2" key="1">
    <citation type="submission" date="2025-08" db="UniProtKB">
        <authorList>
            <consortium name="RefSeq"/>
        </authorList>
    </citation>
    <scope>IDENTIFICATION</scope>
    <source>
        <tissue evidence="2">Leaf</tissue>
    </source>
</reference>
<evidence type="ECO:0000313" key="1">
    <source>
        <dbReference type="Proteomes" id="UP000790787"/>
    </source>
</evidence>
<dbReference type="Proteomes" id="UP000790787">
    <property type="component" value="Unplaced"/>
</dbReference>
<dbReference type="RefSeq" id="XP_075104919.1">
    <property type="nucleotide sequence ID" value="XM_075248818.1"/>
</dbReference>
<accession>A0AC58U624</accession>
<proteinExistence type="predicted"/>
<gene>
    <name evidence="2" type="primary">LOC142179010</name>
</gene>
<sequence>MAFSSDFQTRSKNLGFLCSLDPPVNSSSSSYVYTPEPSSPLFLLPSDVPGVSLVAIPFSGNGFGGWKRSMIVLLSTRNKIGFIDGTYVRPPENSPQFRQWDRCNNMVISWLTNSLSPDIAESVQYGTVNGTKVFELKRELASTYHGSFDIPSYFNKLKKIWDELEVIRSSHANSCNCDAKEGLQKEREEDKVHQFLMGLNEVYVGVRSNLLMMHPLPSLDSVYNILLHDEKQRQITINSQFHPESASFNASSNNTKFTQPQPQQKQYSQRFDQSKSGLFYKYCKKTGHLIDKCYKLNGFPQNIKFTKGKKPSANMVDSELATPQNVSANSVSTSTQNQEEQGSMVHGLTQKQYAQLISLLQQTHIYDSRPSLNTLSSANFVGTLLPKIVVYSFNSTLLSKSYSLTWIVDSGASDHMTSNKEYLISITPLLIPFSCFPSKWIQS</sequence>
<name>A0AC58U624_TOBAC</name>
<evidence type="ECO:0000313" key="2">
    <source>
        <dbReference type="RefSeq" id="XP_075104919.1"/>
    </source>
</evidence>
<organism evidence="1 2">
    <name type="scientific">Nicotiana tabacum</name>
    <name type="common">Common tobacco</name>
    <dbReference type="NCBI Taxonomy" id="4097"/>
    <lineage>
        <taxon>Eukaryota</taxon>
        <taxon>Viridiplantae</taxon>
        <taxon>Streptophyta</taxon>
        <taxon>Embryophyta</taxon>
        <taxon>Tracheophyta</taxon>
        <taxon>Spermatophyta</taxon>
        <taxon>Magnoliopsida</taxon>
        <taxon>eudicotyledons</taxon>
        <taxon>Gunneridae</taxon>
        <taxon>Pentapetalae</taxon>
        <taxon>asterids</taxon>
        <taxon>lamiids</taxon>
        <taxon>Solanales</taxon>
        <taxon>Solanaceae</taxon>
        <taxon>Nicotianoideae</taxon>
        <taxon>Nicotianeae</taxon>
        <taxon>Nicotiana</taxon>
    </lineage>
</organism>
<keyword evidence="1" id="KW-1185">Reference proteome</keyword>
<protein>
    <submittedName>
        <fullName evidence="2">Uncharacterized protein LOC142179010</fullName>
    </submittedName>
</protein>